<dbReference type="InterPro" id="IPR027383">
    <property type="entry name" value="Znf_put"/>
</dbReference>
<keyword evidence="2 6" id="KW-0812">Transmembrane</keyword>
<protein>
    <submittedName>
        <fullName evidence="6">Transmembrane transcriptional regulator (Anti-sigma factor RsiW)</fullName>
    </submittedName>
</protein>
<gene>
    <name evidence="6" type="ORF">SAMN02745126_04654</name>
</gene>
<dbReference type="STRING" id="225324.SAMN02745126_04654"/>
<dbReference type="RefSeq" id="WP_085936357.1">
    <property type="nucleotide sequence ID" value="NZ_FUWJ01000008.1"/>
</dbReference>
<evidence type="ECO:0000256" key="1">
    <source>
        <dbReference type="ARBA" id="ARBA00004167"/>
    </source>
</evidence>
<dbReference type="Proteomes" id="UP000190092">
    <property type="component" value="Unassembled WGS sequence"/>
</dbReference>
<feature type="domain" description="Putative zinc-finger" evidence="5">
    <location>
        <begin position="3"/>
        <end position="37"/>
    </location>
</feature>
<accession>A0A1T4SGP7</accession>
<keyword evidence="7" id="KW-1185">Reference proteome</keyword>
<evidence type="ECO:0000313" key="6">
    <source>
        <dbReference type="EMBL" id="SKA27474.1"/>
    </source>
</evidence>
<keyword evidence="3" id="KW-1133">Transmembrane helix</keyword>
<evidence type="ECO:0000256" key="3">
    <source>
        <dbReference type="ARBA" id="ARBA00022989"/>
    </source>
</evidence>
<dbReference type="InterPro" id="IPR041916">
    <property type="entry name" value="Anti_sigma_zinc_sf"/>
</dbReference>
<sequence>MDCATCESMVEVYLDGELSAAESAAFEQALERCPACRERLEEARALSGLLRDLPAESAPDLLRARVERDLRAAGGARPAAAPRLPLRWMATAASLLVAASLGWMGGMLSTQQGRDADELVSGYLRVAASDHPVDVVSSDRHTVKPWFAGRIDYSPPVHDLTTDGFPLLGGRIDVYDGRKVAVLVYGHNQHKLALTLWPASADNGVPPDISQRDGFVLAQWRHGGFEMRAVSDVGTSEMESFAKAIDRTIDSDR</sequence>
<evidence type="ECO:0000256" key="2">
    <source>
        <dbReference type="ARBA" id="ARBA00022692"/>
    </source>
</evidence>
<name>A0A1T4SGP7_9HYPH</name>
<dbReference type="GO" id="GO:0016020">
    <property type="term" value="C:membrane"/>
    <property type="evidence" value="ECO:0007669"/>
    <property type="project" value="UniProtKB-SubCell"/>
</dbReference>
<reference evidence="7" key="1">
    <citation type="submission" date="2017-02" db="EMBL/GenBank/DDBJ databases">
        <authorList>
            <person name="Varghese N."/>
            <person name="Submissions S."/>
        </authorList>
    </citation>
    <scope>NUCLEOTIDE SEQUENCE [LARGE SCALE GENOMIC DNA]</scope>
    <source>
        <strain evidence="7">ATCC 27094</strain>
    </source>
</reference>
<dbReference type="OrthoDB" id="7549755at2"/>
<dbReference type="Gene3D" id="1.10.10.1320">
    <property type="entry name" value="Anti-sigma factor, zinc-finger domain"/>
    <property type="match status" value="1"/>
</dbReference>
<dbReference type="GO" id="GO:0006417">
    <property type="term" value="P:regulation of translation"/>
    <property type="evidence" value="ECO:0007669"/>
    <property type="project" value="TreeGrafter"/>
</dbReference>
<dbReference type="PANTHER" id="PTHR37461:SF1">
    <property type="entry name" value="ANTI-SIGMA-K FACTOR RSKA"/>
    <property type="match status" value="1"/>
</dbReference>
<dbReference type="InterPro" id="IPR051474">
    <property type="entry name" value="Anti-sigma-K/W_factor"/>
</dbReference>
<comment type="subcellular location">
    <subcellularLocation>
        <location evidence="1">Membrane</location>
        <topology evidence="1">Single-pass membrane protein</topology>
    </subcellularLocation>
</comment>
<dbReference type="GO" id="GO:0016989">
    <property type="term" value="F:sigma factor antagonist activity"/>
    <property type="evidence" value="ECO:0007669"/>
    <property type="project" value="TreeGrafter"/>
</dbReference>
<evidence type="ECO:0000313" key="7">
    <source>
        <dbReference type="Proteomes" id="UP000190092"/>
    </source>
</evidence>
<keyword evidence="4" id="KW-0472">Membrane</keyword>
<proteinExistence type="predicted"/>
<dbReference type="AlphaFoldDB" id="A0A1T4SGP7"/>
<dbReference type="EMBL" id="FUWJ01000008">
    <property type="protein sequence ID" value="SKA27474.1"/>
    <property type="molecule type" value="Genomic_DNA"/>
</dbReference>
<evidence type="ECO:0000256" key="4">
    <source>
        <dbReference type="ARBA" id="ARBA00023136"/>
    </source>
</evidence>
<dbReference type="Pfam" id="PF13490">
    <property type="entry name" value="zf-HC2"/>
    <property type="match status" value="1"/>
</dbReference>
<dbReference type="PANTHER" id="PTHR37461">
    <property type="entry name" value="ANTI-SIGMA-K FACTOR RSKA"/>
    <property type="match status" value="1"/>
</dbReference>
<organism evidence="6 7">
    <name type="scientific">Enhydrobacter aerosaccus</name>
    <dbReference type="NCBI Taxonomy" id="225324"/>
    <lineage>
        <taxon>Bacteria</taxon>
        <taxon>Pseudomonadati</taxon>
        <taxon>Pseudomonadota</taxon>
        <taxon>Alphaproteobacteria</taxon>
        <taxon>Hyphomicrobiales</taxon>
        <taxon>Enhydrobacter</taxon>
    </lineage>
</organism>
<evidence type="ECO:0000259" key="5">
    <source>
        <dbReference type="Pfam" id="PF13490"/>
    </source>
</evidence>